<dbReference type="GO" id="GO:0098978">
    <property type="term" value="C:glutamatergic synapse"/>
    <property type="evidence" value="ECO:0007669"/>
    <property type="project" value="TreeGrafter"/>
</dbReference>
<dbReference type="PANTHER" id="PTHR18978">
    <property type="entry name" value="GRIP-1 ASSOCIATED PROTEIN 1"/>
    <property type="match status" value="1"/>
</dbReference>
<dbReference type="OrthoDB" id="6269447at2759"/>
<dbReference type="GO" id="GO:0099152">
    <property type="term" value="P:regulation of neurotransmitter receptor transport, endosome to postsynaptic membrane"/>
    <property type="evidence" value="ECO:0007669"/>
    <property type="project" value="TreeGrafter"/>
</dbReference>
<evidence type="ECO:0000313" key="2">
    <source>
        <dbReference type="Proteomes" id="UP000271098"/>
    </source>
</evidence>
<gene>
    <name evidence="1" type="ORF">GPUH_LOCUS20217</name>
</gene>
<reference evidence="1 2" key="2">
    <citation type="submission" date="2018-11" db="EMBL/GenBank/DDBJ databases">
        <authorList>
            <consortium name="Pathogen Informatics"/>
        </authorList>
    </citation>
    <scope>NUCLEOTIDE SEQUENCE [LARGE SCALE GENOMIC DNA]</scope>
</reference>
<dbReference type="GO" id="GO:0098837">
    <property type="term" value="C:postsynaptic recycling endosome"/>
    <property type="evidence" value="ECO:0007669"/>
    <property type="project" value="TreeGrafter"/>
</dbReference>
<dbReference type="AlphaFoldDB" id="A0A183EGX6"/>
<protein>
    <submittedName>
        <fullName evidence="1 3">Uncharacterized protein</fullName>
    </submittedName>
</protein>
<proteinExistence type="predicted"/>
<dbReference type="GO" id="GO:0098998">
    <property type="term" value="C:extrinsic component of postsynaptic early endosome membrane"/>
    <property type="evidence" value="ECO:0007669"/>
    <property type="project" value="TreeGrafter"/>
</dbReference>
<organism evidence="3">
    <name type="scientific">Gongylonema pulchrum</name>
    <dbReference type="NCBI Taxonomy" id="637853"/>
    <lineage>
        <taxon>Eukaryota</taxon>
        <taxon>Metazoa</taxon>
        <taxon>Ecdysozoa</taxon>
        <taxon>Nematoda</taxon>
        <taxon>Chromadorea</taxon>
        <taxon>Rhabditida</taxon>
        <taxon>Spirurina</taxon>
        <taxon>Spiruromorpha</taxon>
        <taxon>Spiruroidea</taxon>
        <taxon>Gongylonematidae</taxon>
        <taxon>Gongylonema</taxon>
    </lineage>
</organism>
<dbReference type="WBParaSite" id="GPUH_0002024201-mRNA-1">
    <property type="protein sequence ID" value="GPUH_0002024201-mRNA-1"/>
    <property type="gene ID" value="GPUH_0002024201"/>
</dbReference>
<dbReference type="GO" id="GO:0099158">
    <property type="term" value="P:regulation of recycling endosome localization within postsynapse"/>
    <property type="evidence" value="ECO:0007669"/>
    <property type="project" value="TreeGrafter"/>
</dbReference>
<dbReference type="Proteomes" id="UP000271098">
    <property type="component" value="Unassembled WGS sequence"/>
</dbReference>
<dbReference type="PANTHER" id="PTHR18978:SF1">
    <property type="entry name" value="GRIP1-ASSOCIATED PROTEIN 1"/>
    <property type="match status" value="1"/>
</dbReference>
<dbReference type="EMBL" id="UYRT01089996">
    <property type="protein sequence ID" value="VDN35557.1"/>
    <property type="molecule type" value="Genomic_DNA"/>
</dbReference>
<accession>A0A183EGX6</accession>
<reference evidence="3" key="1">
    <citation type="submission" date="2016-06" db="UniProtKB">
        <authorList>
            <consortium name="WormBaseParasite"/>
        </authorList>
    </citation>
    <scope>IDENTIFICATION</scope>
</reference>
<evidence type="ECO:0000313" key="1">
    <source>
        <dbReference type="EMBL" id="VDN35557.1"/>
    </source>
</evidence>
<sequence>MKHDTEAASSICSWAFVTEHDKTSLHLNMVEEENALLRKEVNQKSEVIAQWIRSLPDTGRNAQIGTSSPGLRFRRMLEMVRIDETAADIRDMNRRLQRMLEETLSENLVLQRVGVNLNCINTLMCFYCKNFITHPFLSVLRHAHTC</sequence>
<dbReference type="InterPro" id="IPR026204">
    <property type="entry name" value="GRIPAP1"/>
</dbReference>
<keyword evidence="2" id="KW-1185">Reference proteome</keyword>
<evidence type="ECO:0000313" key="3">
    <source>
        <dbReference type="WBParaSite" id="GPUH_0002024201-mRNA-1"/>
    </source>
</evidence>
<dbReference type="GO" id="GO:1905244">
    <property type="term" value="P:regulation of modification of synaptic structure"/>
    <property type="evidence" value="ECO:0007669"/>
    <property type="project" value="TreeGrafter"/>
</dbReference>
<name>A0A183EGX6_9BILA</name>
<dbReference type="GO" id="GO:0098887">
    <property type="term" value="P:neurotransmitter receptor transport, endosome to postsynaptic membrane"/>
    <property type="evidence" value="ECO:0007669"/>
    <property type="project" value="TreeGrafter"/>
</dbReference>